<dbReference type="KEGG" id="rru:Rru_B0003"/>
<dbReference type="PANTHER" id="PTHR12526">
    <property type="entry name" value="GLYCOSYLTRANSFERASE"/>
    <property type="match status" value="1"/>
</dbReference>
<evidence type="ECO:0000313" key="2">
    <source>
        <dbReference type="Proteomes" id="UP000001929"/>
    </source>
</evidence>
<dbReference type="GO" id="GO:0016740">
    <property type="term" value="F:transferase activity"/>
    <property type="evidence" value="ECO:0007669"/>
    <property type="project" value="UniProtKB-KW"/>
</dbReference>
<protein>
    <submittedName>
        <fullName evidence="1">Glycosyl transferase, group 1</fullName>
    </submittedName>
</protein>
<dbReference type="CAZy" id="GT4">
    <property type="family name" value="Glycosyltransferase Family 4"/>
</dbReference>
<dbReference type="Gene3D" id="3.40.50.2000">
    <property type="entry name" value="Glycogen Phosphorylase B"/>
    <property type="match status" value="2"/>
</dbReference>
<evidence type="ECO:0000313" key="1">
    <source>
        <dbReference type="EMBL" id="ABC24599.1"/>
    </source>
</evidence>
<keyword evidence="1" id="KW-0614">Plasmid</keyword>
<proteinExistence type="predicted"/>
<dbReference type="EMBL" id="CP000231">
    <property type="protein sequence ID" value="ABC24599.1"/>
    <property type="molecule type" value="Genomic_DNA"/>
</dbReference>
<dbReference type="Pfam" id="PF13692">
    <property type="entry name" value="Glyco_trans_1_4"/>
    <property type="match status" value="1"/>
</dbReference>
<dbReference type="CDD" id="cd03801">
    <property type="entry name" value="GT4_PimA-like"/>
    <property type="match status" value="1"/>
</dbReference>
<keyword evidence="2" id="KW-1185">Reference proteome</keyword>
<dbReference type="SUPFAM" id="SSF53756">
    <property type="entry name" value="UDP-Glycosyltransferase/glycogen phosphorylase"/>
    <property type="match status" value="1"/>
</dbReference>
<accession>Q2RMP6</accession>
<keyword evidence="1" id="KW-0808">Transferase</keyword>
<dbReference type="RefSeq" id="WP_011387716.1">
    <property type="nucleotide sequence ID" value="NC_007641.1"/>
</dbReference>
<organism evidence="1 2">
    <name type="scientific">Rhodospirillum rubrum (strain ATCC 11170 / ATH 1.1.1 / DSM 467 / LMG 4362 / NCIMB 8255 / S1)</name>
    <dbReference type="NCBI Taxonomy" id="269796"/>
    <lineage>
        <taxon>Bacteria</taxon>
        <taxon>Pseudomonadati</taxon>
        <taxon>Pseudomonadota</taxon>
        <taxon>Alphaproteobacteria</taxon>
        <taxon>Rhodospirillales</taxon>
        <taxon>Rhodospirillaceae</taxon>
        <taxon>Rhodospirillum</taxon>
    </lineage>
</organism>
<dbReference type="HOGENOM" id="CLU_062433_0_0_5"/>
<gene>
    <name evidence="1" type="ordered locus">Rru_B0003</name>
</gene>
<dbReference type="EnsemblBacteria" id="ABC24599">
    <property type="protein sequence ID" value="ABC24599"/>
    <property type="gene ID" value="Rru_B0003"/>
</dbReference>
<reference evidence="1 2" key="1">
    <citation type="journal article" date="2011" name="Stand. Genomic Sci.">
        <title>Complete genome sequence of Rhodospirillum rubrum type strain (S1).</title>
        <authorList>
            <person name="Munk A.C."/>
            <person name="Copeland A."/>
            <person name="Lucas S."/>
            <person name="Lapidus A."/>
            <person name="Del Rio T.G."/>
            <person name="Barry K."/>
            <person name="Detter J.C."/>
            <person name="Hammon N."/>
            <person name="Israni S."/>
            <person name="Pitluck S."/>
            <person name="Brettin T."/>
            <person name="Bruce D."/>
            <person name="Han C."/>
            <person name="Tapia R."/>
            <person name="Gilna P."/>
            <person name="Schmutz J."/>
            <person name="Larimer F."/>
            <person name="Land M."/>
            <person name="Kyrpides N.C."/>
            <person name="Mavromatis K."/>
            <person name="Richardson P."/>
            <person name="Rohde M."/>
            <person name="Goker M."/>
            <person name="Klenk H.P."/>
            <person name="Zhang Y."/>
            <person name="Roberts G.P."/>
            <person name="Reslewic S."/>
            <person name="Schwartz D.C."/>
        </authorList>
    </citation>
    <scope>NUCLEOTIDE SEQUENCE [LARGE SCALE GENOMIC DNA]</scope>
    <source>
        <strain evidence="2">ATCC 11170 / ATH 1.1.1 / DSM 467 / LMG 4362 / NCIMB 8255 / S1</strain>
        <plasmid evidence="2">pRHORT</plasmid>
    </source>
</reference>
<sequence length="354" mass="39931">MIRILLLTKYDETGASSRQRCFLFLSELRKRGFVIDVQSFFNSDYLPRLYKGYRPDAKAIVRSYAHRLLAMRRAGDYDLIWLEKEFLPWIPHLLEWGAFARTPYVVDFDDAWFLRYQNHPLALVRWLLGRKFNGTIRKAACVIAGNATLETWALSLGARRVVQIPTVVDTTRYKISPVTQAPFTIGWVGTPVTAAYLALVHDALRQLCAQGGVRLRVIGVPGFRLEGVDVEALPWSEETEADLLSDIHVGIMPLPDGPWERGKCGYKLIQYMAAGRPVVASPVGANVDIVSPGKTGFLATTTEEWVRALDCLKNDLGQREQMGLLAREEVEESYSLESQIKKLSDILKDSPMRS</sequence>
<geneLocation type="plasmid" evidence="2">
    <name>pRHORT</name>
</geneLocation>
<dbReference type="Proteomes" id="UP000001929">
    <property type="component" value="Plasmid unnamed"/>
</dbReference>
<dbReference type="AlphaFoldDB" id="Q2RMP6"/>
<name>Q2RMP6_RHORT</name>